<dbReference type="InterPro" id="IPR033469">
    <property type="entry name" value="CYTH-like_dom_sf"/>
</dbReference>
<dbReference type="InterPro" id="IPR023577">
    <property type="entry name" value="CYTH_domain"/>
</dbReference>
<feature type="domain" description="CYTH" evidence="1">
    <location>
        <begin position="6"/>
        <end position="208"/>
    </location>
</feature>
<dbReference type="Pfam" id="PF01928">
    <property type="entry name" value="CYTH"/>
    <property type="match status" value="1"/>
</dbReference>
<dbReference type="PANTHER" id="PTHR39569">
    <property type="entry name" value="INORGANIC TRIPHOSPHATASE"/>
    <property type="match status" value="1"/>
</dbReference>
<dbReference type="Gene3D" id="2.40.320.10">
    <property type="entry name" value="Hypothetical Protein Pfu-838710-001"/>
    <property type="match status" value="1"/>
</dbReference>
<sequence length="515" mass="59597">MGPFMETEIELKFFVSSDFSRQIRDKITDLKVLQQRQRQLGNIYYDTSDFLLRQYDIGLRVRRYDDVYVQTLKTAGRVVAGLHQRPEYNAELDSPTPDLSLIPADAWPAGLDVEALSAQLNPLFSTDFERQQWLIAMPDSSQVELAFDSGEVTTDAGGYDPICEVEIELKSGQTDALFVLARELAENGGLRLGNLSKAARGYRLSTDYQGDAVKALSVVPVSSQLSTEQAFVKVLEHALEHWHYHEQIYVERPEQEAIFEICNAVSLIRQALTLYGGLIPRRASALLRQELQWLEGELSWIFESRAIERLCEDKGYFLRKLNTQKQLRKKLEARYEALPERSEVLELFQSARYCNLLLDLSRWILTRGWQPFLDDKSREKLAEPIRAFANRSLAQSWEELLSVFAVNNDMDRFGYLDQLPRLTKNLLSGCCVASLYDVEERETFRLPWLDLLQGLEDIVLLEPIRAFVNDEDIDEEDRAQIEKWLRRKEESLLHAMMQSRQIGLSLDPYWDIYFE</sequence>
<dbReference type="PROSITE" id="PS51708">
    <property type="entry name" value="CHAD"/>
    <property type="match status" value="1"/>
</dbReference>
<dbReference type="GO" id="GO:0050355">
    <property type="term" value="F:inorganic triphosphate phosphatase activity"/>
    <property type="evidence" value="ECO:0007669"/>
    <property type="project" value="InterPro"/>
</dbReference>
<dbReference type="GO" id="GO:0046872">
    <property type="term" value="F:metal ion binding"/>
    <property type="evidence" value="ECO:0007669"/>
    <property type="project" value="TreeGrafter"/>
</dbReference>
<gene>
    <name evidence="3" type="ORF">SAMN02745132_02146</name>
</gene>
<dbReference type="InterPro" id="IPR038186">
    <property type="entry name" value="CHAD_dom_sf"/>
</dbReference>
<evidence type="ECO:0000313" key="3">
    <source>
        <dbReference type="EMBL" id="SKA54502.1"/>
    </source>
</evidence>
<dbReference type="EMBL" id="FUXU01000023">
    <property type="protein sequence ID" value="SKA54502.1"/>
    <property type="molecule type" value="Genomic_DNA"/>
</dbReference>
<dbReference type="SMART" id="SM00880">
    <property type="entry name" value="CHAD"/>
    <property type="match status" value="1"/>
</dbReference>
<feature type="domain" description="CHAD" evidence="2">
    <location>
        <begin position="224"/>
        <end position="485"/>
    </location>
</feature>
<dbReference type="PROSITE" id="PS51707">
    <property type="entry name" value="CYTH"/>
    <property type="match status" value="1"/>
</dbReference>
<name>A0A1T4UP26_9GAMM</name>
<evidence type="ECO:0000259" key="1">
    <source>
        <dbReference type="PROSITE" id="PS51707"/>
    </source>
</evidence>
<evidence type="ECO:0000313" key="4">
    <source>
        <dbReference type="Proteomes" id="UP000190162"/>
    </source>
</evidence>
<dbReference type="Pfam" id="PF05235">
    <property type="entry name" value="CHAD"/>
    <property type="match status" value="1"/>
</dbReference>
<dbReference type="Gene3D" id="1.40.20.10">
    <property type="entry name" value="CHAD domain"/>
    <property type="match status" value="1"/>
</dbReference>
<dbReference type="InterPro" id="IPR007899">
    <property type="entry name" value="CHAD_dom"/>
</dbReference>
<keyword evidence="4" id="KW-1185">Reference proteome</keyword>
<organism evidence="3 4">
    <name type="scientific">Enterovibrio nigricans DSM 22720</name>
    <dbReference type="NCBI Taxonomy" id="1121868"/>
    <lineage>
        <taxon>Bacteria</taxon>
        <taxon>Pseudomonadati</taxon>
        <taxon>Pseudomonadota</taxon>
        <taxon>Gammaproteobacteria</taxon>
        <taxon>Vibrionales</taxon>
        <taxon>Vibrionaceae</taxon>
        <taxon>Enterovibrio</taxon>
    </lineage>
</organism>
<protein>
    <submittedName>
        <fullName evidence="3">Triphosphatase</fullName>
    </submittedName>
</protein>
<dbReference type="PANTHER" id="PTHR39569:SF1">
    <property type="entry name" value="INORGANIC TRIPHOSPHATASE"/>
    <property type="match status" value="1"/>
</dbReference>
<dbReference type="SMART" id="SM01118">
    <property type="entry name" value="CYTH"/>
    <property type="match status" value="1"/>
</dbReference>
<dbReference type="SUPFAM" id="SSF55154">
    <property type="entry name" value="CYTH-like phosphatases"/>
    <property type="match status" value="1"/>
</dbReference>
<dbReference type="InterPro" id="IPR039013">
    <property type="entry name" value="YgiF"/>
</dbReference>
<dbReference type="Proteomes" id="UP000190162">
    <property type="component" value="Unassembled WGS sequence"/>
</dbReference>
<dbReference type="AlphaFoldDB" id="A0A1T4UP26"/>
<accession>A0A1T4UP26</accession>
<evidence type="ECO:0000259" key="2">
    <source>
        <dbReference type="PROSITE" id="PS51708"/>
    </source>
</evidence>
<reference evidence="4" key="1">
    <citation type="submission" date="2017-02" db="EMBL/GenBank/DDBJ databases">
        <authorList>
            <person name="Varghese N."/>
            <person name="Submissions S."/>
        </authorList>
    </citation>
    <scope>NUCLEOTIDE SEQUENCE [LARGE SCALE GENOMIC DNA]</scope>
    <source>
        <strain evidence="4">DSM 22720</strain>
    </source>
</reference>
<dbReference type="CDD" id="cd07756">
    <property type="entry name" value="CYTH-like_Pase_CHAD"/>
    <property type="match status" value="1"/>
</dbReference>
<proteinExistence type="predicted"/>